<comment type="caution">
    <text evidence="6">The sequence shown here is derived from an EMBL/GenBank/DDBJ whole genome shotgun (WGS) entry which is preliminary data.</text>
</comment>
<keyword evidence="3" id="KW-0288">FMN</keyword>
<evidence type="ECO:0000313" key="6">
    <source>
        <dbReference type="EMBL" id="SDG25304.1"/>
    </source>
</evidence>
<accession>A0A7Z7AYK5</accession>
<dbReference type="InterPro" id="IPR012349">
    <property type="entry name" value="Split_barrel_FMN-bd"/>
</dbReference>
<proteinExistence type="inferred from homology"/>
<comment type="similarity">
    <text evidence="4">Belongs to the flavoredoxin family.</text>
</comment>
<evidence type="ECO:0000313" key="7">
    <source>
        <dbReference type="Proteomes" id="UP000199259"/>
    </source>
</evidence>
<dbReference type="AlphaFoldDB" id="A0A7Z7AYK5"/>
<evidence type="ECO:0000256" key="1">
    <source>
        <dbReference type="ARBA" id="ARBA00001917"/>
    </source>
</evidence>
<dbReference type="SMART" id="SM00903">
    <property type="entry name" value="Flavin_Reduct"/>
    <property type="match status" value="1"/>
</dbReference>
<evidence type="ECO:0000256" key="2">
    <source>
        <dbReference type="ARBA" id="ARBA00022630"/>
    </source>
</evidence>
<feature type="domain" description="Flavin reductase like" evidence="5">
    <location>
        <begin position="16"/>
        <end position="161"/>
    </location>
</feature>
<name>A0A7Z7AYK5_9EURY</name>
<dbReference type="InterPro" id="IPR002563">
    <property type="entry name" value="Flavin_Rdtase-like_dom"/>
</dbReference>
<dbReference type="PANTHER" id="PTHR33798:SF5">
    <property type="entry name" value="FLAVIN REDUCTASE LIKE DOMAIN-CONTAINING PROTEIN"/>
    <property type="match status" value="1"/>
</dbReference>
<comment type="cofactor">
    <cofactor evidence="1">
        <name>FMN</name>
        <dbReference type="ChEBI" id="CHEBI:58210"/>
    </cofactor>
</comment>
<dbReference type="PANTHER" id="PTHR33798">
    <property type="entry name" value="FLAVOPROTEIN OXYGENASE"/>
    <property type="match status" value="1"/>
</dbReference>
<dbReference type="Gene3D" id="2.30.110.10">
    <property type="entry name" value="Electron Transport, Fmn-binding Protein, Chain A"/>
    <property type="match status" value="1"/>
</dbReference>
<gene>
    <name evidence="6" type="ORF">SAMN04488589_2516</name>
</gene>
<evidence type="ECO:0000256" key="3">
    <source>
        <dbReference type="ARBA" id="ARBA00022643"/>
    </source>
</evidence>
<keyword evidence="7" id="KW-1185">Reference proteome</keyword>
<dbReference type="Proteomes" id="UP000199259">
    <property type="component" value="Unassembled WGS sequence"/>
</dbReference>
<protein>
    <submittedName>
        <fullName evidence="6">NADH-FMN oxidoreductase RutF, flavin reductase (DIM6/NTAB) family</fullName>
    </submittedName>
</protein>
<dbReference type="Pfam" id="PF01613">
    <property type="entry name" value="Flavin_Reduct"/>
    <property type="match status" value="1"/>
</dbReference>
<dbReference type="SUPFAM" id="SSF50475">
    <property type="entry name" value="FMN-binding split barrel"/>
    <property type="match status" value="1"/>
</dbReference>
<sequence>MVIHMELKPFKRESVMPLPVAFISTKSTDGVRNIAPYGCVMPVLRPLDLICIATAKRRDTLDNIRETGEFVVNLAGADFADKVIPTAKAIPADQDEFEFAGLEEKSSKKISAPGIKGCYVWMECELFKLYEEPSYILIMGKVVHLEVADEVYGEDGLCNVDKARPLMMMGADNGMHFCTVEEIGKFEPFAAMFPEGKDPLAKMYKENDSV</sequence>
<organism evidence="6 7">
    <name type="scientific">Methanolobus vulcani</name>
    <dbReference type="NCBI Taxonomy" id="38026"/>
    <lineage>
        <taxon>Archaea</taxon>
        <taxon>Methanobacteriati</taxon>
        <taxon>Methanobacteriota</taxon>
        <taxon>Stenosarchaea group</taxon>
        <taxon>Methanomicrobia</taxon>
        <taxon>Methanosarcinales</taxon>
        <taxon>Methanosarcinaceae</taxon>
        <taxon>Methanolobus</taxon>
    </lineage>
</organism>
<reference evidence="6 7" key="1">
    <citation type="submission" date="2016-10" db="EMBL/GenBank/DDBJ databases">
        <authorList>
            <person name="Varghese N."/>
            <person name="Submissions S."/>
        </authorList>
    </citation>
    <scope>NUCLEOTIDE SEQUENCE [LARGE SCALE GENOMIC DNA]</scope>
    <source>
        <strain evidence="6 7">PL 12/M</strain>
    </source>
</reference>
<evidence type="ECO:0000259" key="5">
    <source>
        <dbReference type="SMART" id="SM00903"/>
    </source>
</evidence>
<keyword evidence="2" id="KW-0285">Flavoprotein</keyword>
<dbReference type="EMBL" id="FNCA01000010">
    <property type="protein sequence ID" value="SDG25304.1"/>
    <property type="molecule type" value="Genomic_DNA"/>
</dbReference>
<evidence type="ECO:0000256" key="4">
    <source>
        <dbReference type="ARBA" id="ARBA00038054"/>
    </source>
</evidence>
<dbReference type="GO" id="GO:0010181">
    <property type="term" value="F:FMN binding"/>
    <property type="evidence" value="ECO:0007669"/>
    <property type="project" value="InterPro"/>
</dbReference>